<feature type="transmembrane region" description="Helical" evidence="8">
    <location>
        <begin position="46"/>
        <end position="71"/>
    </location>
</feature>
<dbReference type="InterPro" id="IPR011606">
    <property type="entry name" value="Brnchd-chn_aa_trnsp_permease"/>
</dbReference>
<proteinExistence type="inferred from homology"/>
<keyword evidence="5 8" id="KW-0812">Transmembrane</keyword>
<feature type="transmembrane region" description="Helical" evidence="8">
    <location>
        <begin position="77"/>
        <end position="98"/>
    </location>
</feature>
<evidence type="ECO:0000256" key="2">
    <source>
        <dbReference type="ARBA" id="ARBA00010735"/>
    </source>
</evidence>
<evidence type="ECO:0000256" key="5">
    <source>
        <dbReference type="ARBA" id="ARBA00022692"/>
    </source>
</evidence>
<evidence type="ECO:0000256" key="3">
    <source>
        <dbReference type="ARBA" id="ARBA00022448"/>
    </source>
</evidence>
<dbReference type="Pfam" id="PF03591">
    <property type="entry name" value="AzlC"/>
    <property type="match status" value="1"/>
</dbReference>
<dbReference type="GO" id="GO:1903785">
    <property type="term" value="P:L-valine transmembrane transport"/>
    <property type="evidence" value="ECO:0007669"/>
    <property type="project" value="TreeGrafter"/>
</dbReference>
<feature type="transmembrane region" description="Helical" evidence="8">
    <location>
        <begin position="137"/>
        <end position="159"/>
    </location>
</feature>
<evidence type="ECO:0000256" key="4">
    <source>
        <dbReference type="ARBA" id="ARBA00022475"/>
    </source>
</evidence>
<organism evidence="9 10">
    <name type="scientific">Candidatus Aphodenecus pullistercoris</name>
    <dbReference type="NCBI Taxonomy" id="2840669"/>
    <lineage>
        <taxon>Bacteria</taxon>
        <taxon>Pseudomonadati</taxon>
        <taxon>Spirochaetota</taxon>
        <taxon>Spirochaetia</taxon>
        <taxon>Spirochaetales</taxon>
        <taxon>Candidatus Aphodenecus</taxon>
    </lineage>
</organism>
<evidence type="ECO:0000313" key="10">
    <source>
        <dbReference type="Proteomes" id="UP000823633"/>
    </source>
</evidence>
<name>A0A9D9E9P6_9SPIR</name>
<keyword evidence="3" id="KW-0813">Transport</keyword>
<evidence type="ECO:0000313" key="9">
    <source>
        <dbReference type="EMBL" id="MBO8443257.1"/>
    </source>
</evidence>
<comment type="subcellular location">
    <subcellularLocation>
        <location evidence="1">Cell membrane</location>
        <topology evidence="1">Multi-pass membrane protein</topology>
    </subcellularLocation>
</comment>
<evidence type="ECO:0000256" key="7">
    <source>
        <dbReference type="ARBA" id="ARBA00023136"/>
    </source>
</evidence>
<gene>
    <name evidence="9" type="ORF">IAC42_05805</name>
</gene>
<dbReference type="PANTHER" id="PTHR34979:SF1">
    <property type="entry name" value="INNER MEMBRANE PROTEIN YGAZ"/>
    <property type="match status" value="1"/>
</dbReference>
<sequence>MRTDKSAQGKWKAAFRAAFPLTLPICIGFLFLGMSYGFLMKSSGFATIWTAAMSLFIFAGSMEFIAMNLLLASFNPIYSFLLTLMVNARHLFYGISMLERYRGMGWKKPYLVFGLCDETFSINCTAKVPQGVDRGTFYLIVTMLNQCYWVTGAIAGSLLGNILTFNTEGLDFVMTALFTVMLVNQWEEKKDHRPAIAGIAASLLCLLVFGSDIFLIPAMAAIVLIFAFMAKREAV</sequence>
<dbReference type="PANTHER" id="PTHR34979">
    <property type="entry name" value="INNER MEMBRANE PROTEIN YGAZ"/>
    <property type="match status" value="1"/>
</dbReference>
<accession>A0A9D9E9P6</accession>
<feature type="transmembrane region" description="Helical" evidence="8">
    <location>
        <begin position="17"/>
        <end position="39"/>
    </location>
</feature>
<dbReference type="EMBL" id="JADIMU010000037">
    <property type="protein sequence ID" value="MBO8443257.1"/>
    <property type="molecule type" value="Genomic_DNA"/>
</dbReference>
<comment type="caution">
    <text evidence="9">The sequence shown here is derived from an EMBL/GenBank/DDBJ whole genome shotgun (WGS) entry which is preliminary data.</text>
</comment>
<reference evidence="9" key="2">
    <citation type="journal article" date="2021" name="PeerJ">
        <title>Extensive microbial diversity within the chicken gut microbiome revealed by metagenomics and culture.</title>
        <authorList>
            <person name="Gilroy R."/>
            <person name="Ravi A."/>
            <person name="Getino M."/>
            <person name="Pursley I."/>
            <person name="Horton D.L."/>
            <person name="Alikhan N.F."/>
            <person name="Baker D."/>
            <person name="Gharbi K."/>
            <person name="Hall N."/>
            <person name="Watson M."/>
            <person name="Adriaenssens E.M."/>
            <person name="Foster-Nyarko E."/>
            <person name="Jarju S."/>
            <person name="Secka A."/>
            <person name="Antonio M."/>
            <person name="Oren A."/>
            <person name="Chaudhuri R.R."/>
            <person name="La Ragione R."/>
            <person name="Hildebrand F."/>
            <person name="Pallen M.J."/>
        </authorList>
    </citation>
    <scope>NUCLEOTIDE SEQUENCE</scope>
    <source>
        <strain evidence="9">11167</strain>
    </source>
</reference>
<protein>
    <submittedName>
        <fullName evidence="9">AzlC family ABC transporter permease</fullName>
    </submittedName>
</protein>
<comment type="similarity">
    <text evidence="2">Belongs to the AzlC family.</text>
</comment>
<keyword evidence="6 8" id="KW-1133">Transmembrane helix</keyword>
<keyword evidence="4" id="KW-1003">Cell membrane</keyword>
<dbReference type="GO" id="GO:0005886">
    <property type="term" value="C:plasma membrane"/>
    <property type="evidence" value="ECO:0007669"/>
    <property type="project" value="UniProtKB-SubCell"/>
</dbReference>
<evidence type="ECO:0000256" key="6">
    <source>
        <dbReference type="ARBA" id="ARBA00022989"/>
    </source>
</evidence>
<dbReference type="AlphaFoldDB" id="A0A9D9E9P6"/>
<feature type="transmembrane region" description="Helical" evidence="8">
    <location>
        <begin position="195"/>
        <end position="228"/>
    </location>
</feature>
<evidence type="ECO:0000256" key="8">
    <source>
        <dbReference type="SAM" id="Phobius"/>
    </source>
</evidence>
<feature type="transmembrane region" description="Helical" evidence="8">
    <location>
        <begin position="165"/>
        <end position="183"/>
    </location>
</feature>
<keyword evidence="7 8" id="KW-0472">Membrane</keyword>
<dbReference type="Proteomes" id="UP000823633">
    <property type="component" value="Unassembled WGS sequence"/>
</dbReference>
<evidence type="ECO:0000256" key="1">
    <source>
        <dbReference type="ARBA" id="ARBA00004651"/>
    </source>
</evidence>
<reference evidence="9" key="1">
    <citation type="submission" date="2020-10" db="EMBL/GenBank/DDBJ databases">
        <authorList>
            <person name="Gilroy R."/>
        </authorList>
    </citation>
    <scope>NUCLEOTIDE SEQUENCE</scope>
    <source>
        <strain evidence="9">11167</strain>
    </source>
</reference>